<keyword evidence="5 7" id="KW-0472">Membrane</keyword>
<evidence type="ECO:0000313" key="9">
    <source>
        <dbReference type="EMBL" id="GGF53268.1"/>
    </source>
</evidence>
<evidence type="ECO:0000256" key="2">
    <source>
        <dbReference type="ARBA" id="ARBA00022618"/>
    </source>
</evidence>
<gene>
    <name evidence="7" type="primary">crgA</name>
    <name evidence="9" type="ORF">GCM10011366_21280</name>
</gene>
<dbReference type="EMBL" id="BMEM01000003">
    <property type="protein sequence ID" value="GGF53268.1"/>
    <property type="molecule type" value="Genomic_DNA"/>
</dbReference>
<dbReference type="Proteomes" id="UP000605670">
    <property type="component" value="Unassembled WGS sequence"/>
</dbReference>
<keyword evidence="2 7" id="KW-0132">Cell division</keyword>
<comment type="caution">
    <text evidence="9">The sequence shown here is derived from an EMBL/GenBank/DDBJ whole genome shotgun (WGS) entry which is preliminary data.</text>
</comment>
<evidence type="ECO:0000256" key="6">
    <source>
        <dbReference type="ARBA" id="ARBA00023306"/>
    </source>
</evidence>
<keyword evidence="10" id="KW-1185">Reference proteome</keyword>
<dbReference type="GO" id="GO:0051301">
    <property type="term" value="P:cell division"/>
    <property type="evidence" value="ECO:0007669"/>
    <property type="project" value="UniProtKB-UniRule"/>
</dbReference>
<comment type="function">
    <text evidence="7">Involved in cell division.</text>
</comment>
<evidence type="ECO:0000256" key="3">
    <source>
        <dbReference type="ARBA" id="ARBA00022692"/>
    </source>
</evidence>
<keyword evidence="6 7" id="KW-0131">Cell cycle</keyword>
<evidence type="ECO:0000256" key="8">
    <source>
        <dbReference type="SAM" id="MobiDB-lite"/>
    </source>
</evidence>
<evidence type="ECO:0000313" key="10">
    <source>
        <dbReference type="Proteomes" id="UP000605670"/>
    </source>
</evidence>
<evidence type="ECO:0000256" key="7">
    <source>
        <dbReference type="HAMAP-Rule" id="MF_00631"/>
    </source>
</evidence>
<accession>A0A917BNR4</accession>
<feature type="transmembrane region" description="Helical" evidence="7">
    <location>
        <begin position="144"/>
        <end position="162"/>
    </location>
</feature>
<comment type="similarity">
    <text evidence="7">Belongs to the CrgA family.</text>
</comment>
<dbReference type="AlphaFoldDB" id="A0A917BNR4"/>
<feature type="transmembrane region" description="Helical" evidence="7">
    <location>
        <begin position="111"/>
        <end position="132"/>
    </location>
</feature>
<name>A0A917BNR4_9MICO</name>
<proteinExistence type="inferred from homology"/>
<feature type="region of interest" description="Disordered" evidence="8">
    <location>
        <begin position="26"/>
        <end position="46"/>
    </location>
</feature>
<comment type="subcellular location">
    <subcellularLocation>
        <location evidence="7">Cell membrane</location>
        <topology evidence="7">Multi-pass membrane protein</topology>
    </subcellularLocation>
</comment>
<keyword evidence="3 7" id="KW-0812">Transmembrane</keyword>
<dbReference type="Pfam" id="PF06781">
    <property type="entry name" value="CrgA"/>
    <property type="match status" value="1"/>
</dbReference>
<evidence type="ECO:0000256" key="1">
    <source>
        <dbReference type="ARBA" id="ARBA00022475"/>
    </source>
</evidence>
<organism evidence="9 10">
    <name type="scientific">Ornithinimicrobium tianjinense</name>
    <dbReference type="NCBI Taxonomy" id="1195761"/>
    <lineage>
        <taxon>Bacteria</taxon>
        <taxon>Bacillati</taxon>
        <taxon>Actinomycetota</taxon>
        <taxon>Actinomycetes</taxon>
        <taxon>Micrococcales</taxon>
        <taxon>Ornithinimicrobiaceae</taxon>
        <taxon>Ornithinimicrobium</taxon>
    </lineage>
</organism>
<reference evidence="9" key="1">
    <citation type="journal article" date="2014" name="Int. J. Syst. Evol. Microbiol.">
        <title>Complete genome sequence of Corynebacterium casei LMG S-19264T (=DSM 44701T), isolated from a smear-ripened cheese.</title>
        <authorList>
            <consortium name="US DOE Joint Genome Institute (JGI-PGF)"/>
            <person name="Walter F."/>
            <person name="Albersmeier A."/>
            <person name="Kalinowski J."/>
            <person name="Ruckert C."/>
        </authorList>
    </citation>
    <scope>NUCLEOTIDE SEQUENCE</scope>
    <source>
        <strain evidence="9">CGMCC 1.12160</strain>
    </source>
</reference>
<evidence type="ECO:0000256" key="4">
    <source>
        <dbReference type="ARBA" id="ARBA00022989"/>
    </source>
</evidence>
<feature type="region of interest" description="Disordered" evidence="8">
    <location>
        <begin position="65"/>
        <end position="105"/>
    </location>
</feature>
<keyword evidence="1 7" id="KW-1003">Cell membrane</keyword>
<dbReference type="HAMAP" id="MF_00631">
    <property type="entry name" value="CrgA"/>
    <property type="match status" value="1"/>
</dbReference>
<dbReference type="GO" id="GO:0005886">
    <property type="term" value="C:plasma membrane"/>
    <property type="evidence" value="ECO:0007669"/>
    <property type="project" value="UniProtKB-SubCell"/>
</dbReference>
<dbReference type="InterPro" id="IPR009619">
    <property type="entry name" value="CrgA"/>
</dbReference>
<sequence length="165" mass="17825">MRLGRSLAPLDWEAVRASAALVPKSRPAVRQTTVTPAVPAQGRRRPVGVEGPGLGAVLIGTSVSAYPDRTDPSPKEAVVPESRGREGARQRARRTSELSQPTQKIQSNPGWFVPVMCALMVVGVLWVATFYITGGEWPIASIRYWNLGIGMGLIMAGFGMATQWR</sequence>
<keyword evidence="4 7" id="KW-1133">Transmembrane helix</keyword>
<evidence type="ECO:0000256" key="5">
    <source>
        <dbReference type="ARBA" id="ARBA00023136"/>
    </source>
</evidence>
<protein>
    <recommendedName>
        <fullName evidence="7">Cell division protein CrgA</fullName>
    </recommendedName>
</protein>
<reference evidence="9" key="2">
    <citation type="submission" date="2020-09" db="EMBL/GenBank/DDBJ databases">
        <authorList>
            <person name="Sun Q."/>
            <person name="Zhou Y."/>
        </authorList>
    </citation>
    <scope>NUCLEOTIDE SEQUENCE</scope>
    <source>
        <strain evidence="9">CGMCC 1.12160</strain>
    </source>
</reference>